<dbReference type="EMBL" id="FQZS01000009">
    <property type="protein sequence ID" value="SHI85492.1"/>
    <property type="molecule type" value="Genomic_DNA"/>
</dbReference>
<keyword evidence="3" id="KW-1185">Reference proteome</keyword>
<evidence type="ECO:0000313" key="2">
    <source>
        <dbReference type="EMBL" id="SHI85492.1"/>
    </source>
</evidence>
<dbReference type="AlphaFoldDB" id="A0A1M6EJ18"/>
<feature type="chain" id="PRO_5038610707" evidence="1">
    <location>
        <begin position="22"/>
        <end position="198"/>
    </location>
</feature>
<proteinExistence type="predicted"/>
<dbReference type="Proteomes" id="UP000184442">
    <property type="component" value="Unassembled WGS sequence"/>
</dbReference>
<keyword evidence="1" id="KW-0732">Signal</keyword>
<reference evidence="2 3" key="1">
    <citation type="submission" date="2016-11" db="EMBL/GenBank/DDBJ databases">
        <authorList>
            <person name="Jaros S."/>
            <person name="Januszkiewicz K."/>
            <person name="Wedrychowicz H."/>
        </authorList>
    </citation>
    <scope>NUCLEOTIDE SEQUENCE [LARGE SCALE GENOMIC DNA]</scope>
    <source>
        <strain evidence="2 3">DSM 19022</strain>
    </source>
</reference>
<name>A0A1M6EJ18_9FIRM</name>
<feature type="signal peptide" evidence="1">
    <location>
        <begin position="1"/>
        <end position="21"/>
    </location>
</feature>
<evidence type="ECO:0000256" key="1">
    <source>
        <dbReference type="SAM" id="SignalP"/>
    </source>
</evidence>
<dbReference type="PROSITE" id="PS51257">
    <property type="entry name" value="PROKAR_LIPOPROTEIN"/>
    <property type="match status" value="1"/>
</dbReference>
<protein>
    <submittedName>
        <fullName evidence="2">Uncharacterized protein</fullName>
    </submittedName>
</protein>
<organism evidence="2 3">
    <name type="scientific">Lutispora thermophila DSM 19022</name>
    <dbReference type="NCBI Taxonomy" id="1122184"/>
    <lineage>
        <taxon>Bacteria</taxon>
        <taxon>Bacillati</taxon>
        <taxon>Bacillota</taxon>
        <taxon>Clostridia</taxon>
        <taxon>Lutisporales</taxon>
        <taxon>Lutisporaceae</taxon>
        <taxon>Lutispora</taxon>
    </lineage>
</organism>
<dbReference type="RefSeq" id="WP_073025683.1">
    <property type="nucleotide sequence ID" value="NZ_FQZS01000009.1"/>
</dbReference>
<gene>
    <name evidence="2" type="ORF">SAMN02745176_01592</name>
</gene>
<accession>A0A1M6EJ18</accession>
<evidence type="ECO:0000313" key="3">
    <source>
        <dbReference type="Proteomes" id="UP000184442"/>
    </source>
</evidence>
<sequence>MKIKGIVTIALLVLMLQTVLSGCSPEGLGPGSSEESGKALERNWTIKVDQTIPVKDGDITVNQTLVLIAQKKGGDNIHGTYEGAAYIGSHLDISPLAKVLIKLSRGFDIDISANNLSFEIEPFDMKRYSAYGSKDEASLAPLVQHDSMSLLLPEMKGGVIINPTIKGIDGLQGSYEASGGGLETVPMKIAIKSHGQMN</sequence>